<evidence type="ECO:0000256" key="4">
    <source>
        <dbReference type="ARBA" id="ARBA00023163"/>
    </source>
</evidence>
<dbReference type="Gene3D" id="1.10.10.10">
    <property type="entry name" value="Winged helix-like DNA-binding domain superfamily/Winged helix DNA-binding domain"/>
    <property type="match status" value="1"/>
</dbReference>
<gene>
    <name evidence="6" type="ORF">AAIG11_16065</name>
</gene>
<dbReference type="InterPro" id="IPR050950">
    <property type="entry name" value="HTH-type_LysR_regulators"/>
</dbReference>
<dbReference type="CDD" id="cd08438">
    <property type="entry name" value="PBP2_CidR"/>
    <property type="match status" value="1"/>
</dbReference>
<evidence type="ECO:0000256" key="3">
    <source>
        <dbReference type="ARBA" id="ARBA00023125"/>
    </source>
</evidence>
<dbReference type="SUPFAM" id="SSF46785">
    <property type="entry name" value="Winged helix' DNA-binding domain"/>
    <property type="match status" value="1"/>
</dbReference>
<comment type="similarity">
    <text evidence="1">Belongs to the LysR transcriptional regulatory family.</text>
</comment>
<keyword evidence="7" id="KW-1185">Reference proteome</keyword>
<dbReference type="Pfam" id="PF00126">
    <property type="entry name" value="HTH_1"/>
    <property type="match status" value="1"/>
</dbReference>
<protein>
    <submittedName>
        <fullName evidence="6">LysR family transcriptional regulator</fullName>
    </submittedName>
</protein>
<dbReference type="EMBL" id="JBCITM010000025">
    <property type="protein sequence ID" value="MEN1762005.1"/>
    <property type="molecule type" value="Genomic_DNA"/>
</dbReference>
<dbReference type="SUPFAM" id="SSF53850">
    <property type="entry name" value="Periplasmic binding protein-like II"/>
    <property type="match status" value="1"/>
</dbReference>
<keyword evidence="2" id="KW-0805">Transcription regulation</keyword>
<dbReference type="InterPro" id="IPR000847">
    <property type="entry name" value="LysR_HTH_N"/>
</dbReference>
<dbReference type="Proteomes" id="UP001407405">
    <property type="component" value="Unassembled WGS sequence"/>
</dbReference>
<dbReference type="InterPro" id="IPR036388">
    <property type="entry name" value="WH-like_DNA-bd_sf"/>
</dbReference>
<dbReference type="Pfam" id="PF03466">
    <property type="entry name" value="LysR_substrate"/>
    <property type="match status" value="1"/>
</dbReference>
<dbReference type="PRINTS" id="PR00039">
    <property type="entry name" value="HTHLYSR"/>
</dbReference>
<evidence type="ECO:0000259" key="5">
    <source>
        <dbReference type="PROSITE" id="PS50931"/>
    </source>
</evidence>
<dbReference type="Gene3D" id="3.40.190.290">
    <property type="match status" value="1"/>
</dbReference>
<evidence type="ECO:0000256" key="2">
    <source>
        <dbReference type="ARBA" id="ARBA00023015"/>
    </source>
</evidence>
<name>A0ABU9VXW4_9CLOT</name>
<dbReference type="PANTHER" id="PTHR30419">
    <property type="entry name" value="HTH-TYPE TRANSCRIPTIONAL REGULATOR YBHD"/>
    <property type="match status" value="1"/>
</dbReference>
<dbReference type="PROSITE" id="PS50931">
    <property type="entry name" value="HTH_LYSR"/>
    <property type="match status" value="1"/>
</dbReference>
<keyword evidence="4" id="KW-0804">Transcription</keyword>
<evidence type="ECO:0000313" key="7">
    <source>
        <dbReference type="Proteomes" id="UP001407405"/>
    </source>
</evidence>
<dbReference type="RefSeq" id="WP_343187286.1">
    <property type="nucleotide sequence ID" value="NZ_JBCITM010000025.1"/>
</dbReference>
<reference evidence="6 7" key="1">
    <citation type="submission" date="2024-04" db="EMBL/GenBank/DDBJ databases">
        <title>Genome sequencing and metabolic network reconstruction of aminoacids and betaine degradation by Anoxynatronum sibiricum.</title>
        <authorList>
            <person name="Detkova E.N."/>
            <person name="Boltjanskaja Y.V."/>
            <person name="Mardanov A.V."/>
            <person name="Kevbrin V."/>
        </authorList>
    </citation>
    <scope>NUCLEOTIDE SEQUENCE [LARGE SCALE GENOMIC DNA]</scope>
    <source>
        <strain evidence="6 7">Z-7981</strain>
    </source>
</reference>
<dbReference type="InterPro" id="IPR036390">
    <property type="entry name" value="WH_DNA-bd_sf"/>
</dbReference>
<sequence>MELRQLEYFVEVVKEESFTRASRRLMVSQPAISKTIRSMEEELGVILLNRTSRKIDLTDAGCAIYEKARNVLISMEQLTDNLDQVSQLKKGSIHIGIPPVVGAGFFPEVISRFKDRYPGIEIQLMEVGTKSIEHGVIDGTLDVGVICSLPAADDKFDRFLLMSDPILLVMHRDHPLGKEKRNVSFRELTKESFVIYRRDFSLHDRILSQCEQAGFSPKIVCESSQRDFMTEMVATGLGIAFLPKRVCGNLDPLRFKTLPIEGEPLSLDLSLIWKRDKYVSHAAREWLRFVKDSF</sequence>
<keyword evidence="3" id="KW-0238">DNA-binding</keyword>
<accession>A0ABU9VXW4</accession>
<feature type="domain" description="HTH lysR-type" evidence="5">
    <location>
        <begin position="1"/>
        <end position="58"/>
    </location>
</feature>
<dbReference type="InterPro" id="IPR005119">
    <property type="entry name" value="LysR_subst-bd"/>
</dbReference>
<comment type="caution">
    <text evidence="6">The sequence shown here is derived from an EMBL/GenBank/DDBJ whole genome shotgun (WGS) entry which is preliminary data.</text>
</comment>
<organism evidence="6 7">
    <name type="scientific">Anoxynatronum sibiricum</name>
    <dbReference type="NCBI Taxonomy" id="210623"/>
    <lineage>
        <taxon>Bacteria</taxon>
        <taxon>Bacillati</taxon>
        <taxon>Bacillota</taxon>
        <taxon>Clostridia</taxon>
        <taxon>Eubacteriales</taxon>
        <taxon>Clostridiaceae</taxon>
        <taxon>Anoxynatronum</taxon>
    </lineage>
</organism>
<dbReference type="PANTHER" id="PTHR30419:SF8">
    <property type="entry name" value="NITROGEN ASSIMILATION TRANSCRIPTIONAL ACTIVATOR-RELATED"/>
    <property type="match status" value="1"/>
</dbReference>
<evidence type="ECO:0000313" key="6">
    <source>
        <dbReference type="EMBL" id="MEN1762005.1"/>
    </source>
</evidence>
<evidence type="ECO:0000256" key="1">
    <source>
        <dbReference type="ARBA" id="ARBA00009437"/>
    </source>
</evidence>
<proteinExistence type="inferred from homology"/>